<comment type="caution">
    <text evidence="2">The sequence shown here is derived from an EMBL/GenBank/DDBJ whole genome shotgun (WGS) entry which is preliminary data.</text>
</comment>
<dbReference type="RefSeq" id="WP_200351444.1">
    <property type="nucleotide sequence ID" value="NZ_BAABHZ010000006.1"/>
</dbReference>
<feature type="compositionally biased region" description="Basic and acidic residues" evidence="1">
    <location>
        <begin position="195"/>
        <end position="205"/>
    </location>
</feature>
<accession>A0A934R5B6</accession>
<evidence type="ECO:0000313" key="2">
    <source>
        <dbReference type="EMBL" id="MBK1816511.1"/>
    </source>
</evidence>
<dbReference type="EMBL" id="JAENIK010000011">
    <property type="protein sequence ID" value="MBK1816511.1"/>
    <property type="molecule type" value="Genomic_DNA"/>
</dbReference>
<proteinExistence type="predicted"/>
<dbReference type="Proteomes" id="UP000600139">
    <property type="component" value="Unassembled WGS sequence"/>
</dbReference>
<sequence>MTRSFPSPLQLGVLDQFVHPHPASVFCRPVWHEGDVLTASGYIACRFVPSLRRLWGESDFLPAPAGFFERYDALPWARFHGIPDEWRPMDDVRGHLFRRALINPWTTKHLCAPSPVWWVNGGFLARLSHLQLIARLPRCEVHLGVMGPDAPLIFRFNGGMGMLARDPKLTTASFTIFEPHRHEDGSRIGKQSRKPTADQERKAQEFHAQQAAIEAQEFTYPD</sequence>
<gene>
    <name evidence="2" type="ORF">JIN84_12870</name>
</gene>
<reference evidence="2" key="1">
    <citation type="submission" date="2021-01" db="EMBL/GenBank/DDBJ databases">
        <title>Modified the classification status of verrucomicrobia.</title>
        <authorList>
            <person name="Feng X."/>
        </authorList>
    </citation>
    <scope>NUCLEOTIDE SEQUENCE</scope>
    <source>
        <strain evidence="2">JCM 18052</strain>
    </source>
</reference>
<name>A0A934R5B6_9BACT</name>
<protein>
    <submittedName>
        <fullName evidence="2">Uncharacterized protein</fullName>
    </submittedName>
</protein>
<evidence type="ECO:0000256" key="1">
    <source>
        <dbReference type="SAM" id="MobiDB-lite"/>
    </source>
</evidence>
<dbReference type="AlphaFoldDB" id="A0A934R5B6"/>
<organism evidence="2 3">
    <name type="scientific">Luteolibacter yonseiensis</name>
    <dbReference type="NCBI Taxonomy" id="1144680"/>
    <lineage>
        <taxon>Bacteria</taxon>
        <taxon>Pseudomonadati</taxon>
        <taxon>Verrucomicrobiota</taxon>
        <taxon>Verrucomicrobiia</taxon>
        <taxon>Verrucomicrobiales</taxon>
        <taxon>Verrucomicrobiaceae</taxon>
        <taxon>Luteolibacter</taxon>
    </lineage>
</organism>
<keyword evidence="3" id="KW-1185">Reference proteome</keyword>
<evidence type="ECO:0000313" key="3">
    <source>
        <dbReference type="Proteomes" id="UP000600139"/>
    </source>
</evidence>
<feature type="region of interest" description="Disordered" evidence="1">
    <location>
        <begin position="181"/>
        <end position="208"/>
    </location>
</feature>